<proteinExistence type="predicted"/>
<dbReference type="EMBL" id="CP060715">
    <property type="protein sequence ID" value="QNN61698.1"/>
    <property type="molecule type" value="Genomic_DNA"/>
</dbReference>
<reference evidence="2 3" key="1">
    <citation type="submission" date="2020-08" db="EMBL/GenBank/DDBJ databases">
        <title>Genome sequence of Erysipelothrix inopinata DSM 15511T.</title>
        <authorList>
            <person name="Hyun D.-W."/>
            <person name="Bae J.-W."/>
        </authorList>
    </citation>
    <scope>NUCLEOTIDE SEQUENCE [LARGE SCALE GENOMIC DNA]</scope>
    <source>
        <strain evidence="2 3">DSM 15511</strain>
    </source>
</reference>
<sequence>MKKFIPFILLCILLSGCTSNFQNKIEENSKSHVKFEVNGQESEFDIVSGATTGKNNGQVYIGEEKEAKMKWSGRPAVGIIQGDFYYDSLYFNGGYLATLSIVKEPLTDRIIHVHLDERATWDYFAVAWQNQTKRTSGYANWQMQNERTNVSLVTIVNTMTYLEHQVIEKNSVSGSFKTPEGSSTSGSKGFIPLLHQIEPKLKQKSNQTMISVTQDVGGGLFASMQVVYDKNSNNIVDLHYDEYFADEKDLIEDPNLKMYYRQSKYQSPIYNDHVDKTFKENVDSYRSNSKSRSELIESDSFGEWFNPLIKEINNLHQN</sequence>
<evidence type="ECO:0000313" key="2">
    <source>
        <dbReference type="EMBL" id="QNN61698.1"/>
    </source>
</evidence>
<evidence type="ECO:0000256" key="1">
    <source>
        <dbReference type="SAM" id="SignalP"/>
    </source>
</evidence>
<dbReference type="AlphaFoldDB" id="A0A7G9S1H3"/>
<evidence type="ECO:0008006" key="4">
    <source>
        <dbReference type="Google" id="ProtNLM"/>
    </source>
</evidence>
<feature type="chain" id="PRO_5029019202" description="Lipoprotein" evidence="1">
    <location>
        <begin position="22"/>
        <end position="318"/>
    </location>
</feature>
<dbReference type="Proteomes" id="UP000515928">
    <property type="component" value="Chromosome"/>
</dbReference>
<keyword evidence="3" id="KW-1185">Reference proteome</keyword>
<evidence type="ECO:0000313" key="3">
    <source>
        <dbReference type="Proteomes" id="UP000515928"/>
    </source>
</evidence>
<dbReference type="RefSeq" id="WP_187534894.1">
    <property type="nucleotide sequence ID" value="NZ_CBCSHU010000015.1"/>
</dbReference>
<protein>
    <recommendedName>
        <fullName evidence="4">Lipoprotein</fullName>
    </recommendedName>
</protein>
<dbReference type="PROSITE" id="PS51257">
    <property type="entry name" value="PROKAR_LIPOPROTEIN"/>
    <property type="match status" value="1"/>
</dbReference>
<dbReference type="KEGG" id="eio:H9L01_04905"/>
<keyword evidence="1" id="KW-0732">Signal</keyword>
<name>A0A7G9S1H3_9FIRM</name>
<organism evidence="2 3">
    <name type="scientific">Erysipelothrix inopinata</name>
    <dbReference type="NCBI Taxonomy" id="225084"/>
    <lineage>
        <taxon>Bacteria</taxon>
        <taxon>Bacillati</taxon>
        <taxon>Bacillota</taxon>
        <taxon>Erysipelotrichia</taxon>
        <taxon>Erysipelotrichales</taxon>
        <taxon>Erysipelotrichaceae</taxon>
        <taxon>Erysipelothrix</taxon>
    </lineage>
</organism>
<gene>
    <name evidence="2" type="ORF">H9L01_04905</name>
</gene>
<accession>A0A7G9S1H3</accession>
<feature type="signal peptide" evidence="1">
    <location>
        <begin position="1"/>
        <end position="21"/>
    </location>
</feature>